<reference evidence="4" key="1">
    <citation type="submission" date="2020-09" db="EMBL/GenBank/DDBJ databases">
        <title>Complete genome sequencing of Faecalibacillus intestinalis strain 14EGH31.</title>
        <authorList>
            <person name="Sakamoto M."/>
            <person name="Murakami T."/>
            <person name="Mori H."/>
        </authorList>
    </citation>
    <scope>NUCLEOTIDE SEQUENCE [LARGE SCALE GENOMIC DNA]</scope>
    <source>
        <strain evidence="4">14EGH31</strain>
    </source>
</reference>
<dbReference type="InterPro" id="IPR056906">
    <property type="entry name" value="ORF2/G2P_dom"/>
</dbReference>
<sequence>MRPNKSTKKKYTDKEYDYESLYDTPINQLEEKEIENLLRTNSIDHHYVAKTISAGNMFEVELYPIFNKKDFQEFKVKRKSRKAQKNLNDRNSRKQFIRLINSNFTKDDYIMHLTYSNENLPPSIEDAEKEVYKLIRKINYRRKKKKLQNAKYIYVTEYDLQKKIRVHHHLIIDGGIDRKVMKDLWTNGIRTKVEELEPDEYELSGLANYLSKDPKGKKRWKSSKGLKKPKERKSYTSFSKKKIRNMIADDTNVSVYMNSNYKSKTYLDHEIRYNKVNHMYYIYVRMRKKDFTEKKNVRRNI</sequence>
<evidence type="ECO:0000256" key="1">
    <source>
        <dbReference type="SAM" id="MobiDB-lite"/>
    </source>
</evidence>
<dbReference type="RefSeq" id="WP_118470297.1">
    <property type="nucleotide sequence ID" value="NZ_AP024085.1"/>
</dbReference>
<name>A0A7I8E1M5_9FIRM</name>
<protein>
    <recommendedName>
        <fullName evidence="2">Replication-associated protein ORF2/G2P domain-containing protein</fullName>
    </recommendedName>
</protein>
<dbReference type="GeneID" id="70579561"/>
<accession>A0A7I8E1M5</accession>
<dbReference type="Proteomes" id="UP000593842">
    <property type="component" value="Chromosome"/>
</dbReference>
<feature type="domain" description="Replication-associated protein ORF2/G2P" evidence="2">
    <location>
        <begin position="110"/>
        <end position="213"/>
    </location>
</feature>
<evidence type="ECO:0000313" key="3">
    <source>
        <dbReference type="EMBL" id="BCL57414.1"/>
    </source>
</evidence>
<feature type="compositionally biased region" description="Basic residues" evidence="1">
    <location>
        <begin position="215"/>
        <end position="231"/>
    </location>
</feature>
<dbReference type="Pfam" id="PF23343">
    <property type="entry name" value="REP_ORF2-G2P"/>
    <property type="match status" value="1"/>
</dbReference>
<dbReference type="EMBL" id="AP024085">
    <property type="protein sequence ID" value="BCL57414.1"/>
    <property type="molecule type" value="Genomic_DNA"/>
</dbReference>
<dbReference type="KEGG" id="fit:Fi14EGH31_11260"/>
<proteinExistence type="predicted"/>
<evidence type="ECO:0000259" key="2">
    <source>
        <dbReference type="Pfam" id="PF23343"/>
    </source>
</evidence>
<feature type="region of interest" description="Disordered" evidence="1">
    <location>
        <begin position="214"/>
        <end position="234"/>
    </location>
</feature>
<dbReference type="AlphaFoldDB" id="A0A7I8E1M5"/>
<evidence type="ECO:0000313" key="4">
    <source>
        <dbReference type="Proteomes" id="UP000593842"/>
    </source>
</evidence>
<organism evidence="3 4">
    <name type="scientific">Faecalibacillus intestinalis</name>
    <dbReference type="NCBI Taxonomy" id="1982626"/>
    <lineage>
        <taxon>Bacteria</taxon>
        <taxon>Bacillati</taxon>
        <taxon>Bacillota</taxon>
        <taxon>Erysipelotrichia</taxon>
        <taxon>Erysipelotrichales</taxon>
        <taxon>Coprobacillaceae</taxon>
        <taxon>Faecalibacillus</taxon>
    </lineage>
</organism>
<gene>
    <name evidence="3" type="ORF">Fi14EGH31_11260</name>
</gene>